<feature type="region of interest" description="Disordered" evidence="1">
    <location>
        <begin position="487"/>
        <end position="518"/>
    </location>
</feature>
<evidence type="ECO:0000256" key="1">
    <source>
        <dbReference type="SAM" id="MobiDB-lite"/>
    </source>
</evidence>
<accession>A0AAV4CT71</accession>
<name>A0AAV4CT71_9GAST</name>
<dbReference type="Proteomes" id="UP000735302">
    <property type="component" value="Unassembled WGS sequence"/>
</dbReference>
<dbReference type="InterPro" id="IPR016186">
    <property type="entry name" value="C-type_lectin-like/link_sf"/>
</dbReference>
<dbReference type="AlphaFoldDB" id="A0AAV4CT71"/>
<keyword evidence="2" id="KW-0176">Collagen</keyword>
<sequence length="770" mass="83468">MVSAVVRRVVRIQQSGNSECGTQVIVEVEQSGHSDCSTQDAFSKQYFPPIKVPFQPSCGCFDFETFGFYKWGDCDCNEQLPFVCEKQKTGGSCPSGWTDLSPLNECIKSETVNYTFDRAIQECQNQGGIMLTLRKPQKYEAVRCSLFFHSTNMSEGFFEIFVDAFCKRVCFLSVHFASCLCTASSALYQKQQSQSDCLVFVKPGYELTAPCSEKLQFTCLKQEPLAKASISIITQRPSQTLRISDNVLFACTPPSPTISCQDYAGVMSSYHDRQYAFCRNNNPHGYSVCGKLKQSSKYKWCARVALAVKGPPKLTSNIDNTNHTAEVGTNLTATCQVFPVKNDPVLVWIMYSKDDIIGRSLKADDDKIISYNANAGVLPYYKSYLIVLANPPVTKLSNGSDIIISELQVKVTASMGGASVGCYAYNISKYGNNFSCFQNDIFCARSLPLKDENFEVPYVYLAISIPILAVAGVAMYLLLTHGDEEIAPPPEGEARADKKKDGKNVPQTQDSTFRPGPGAVLGPNWHLRTASGLEGCKGGEALVENGYNMISGSRLLAYAGETRLSEEAGEIRLGAEAGETRLGVEVGRSRLLAYAGETRLSEEAGEIRLGAEAGESRLSEEAGRSRLLAEAGESRLSEEAGETRLSEEAGESRLSEEAGETSLLAEAGQTKLGAEANATRLVAEAGRSRMLAEAGESRLGAEAGKSRLLAEAGEFIYGAEAGRSRLLAEVGESRLSEEAGESRLSEEAGESRLSEEAGETSLLAELVNPG</sequence>
<dbReference type="InterPro" id="IPR016187">
    <property type="entry name" value="CTDL_fold"/>
</dbReference>
<gene>
    <name evidence="2" type="ORF">PoB_006155500</name>
</gene>
<dbReference type="EMBL" id="BLXT01006951">
    <property type="protein sequence ID" value="GFO35050.1"/>
    <property type="molecule type" value="Genomic_DNA"/>
</dbReference>
<evidence type="ECO:0000313" key="2">
    <source>
        <dbReference type="EMBL" id="GFO35050.1"/>
    </source>
</evidence>
<feature type="compositionally biased region" description="Basic and acidic residues" evidence="1">
    <location>
        <begin position="492"/>
        <end position="503"/>
    </location>
</feature>
<evidence type="ECO:0000313" key="3">
    <source>
        <dbReference type="Proteomes" id="UP000735302"/>
    </source>
</evidence>
<feature type="region of interest" description="Disordered" evidence="1">
    <location>
        <begin position="630"/>
        <end position="660"/>
    </location>
</feature>
<feature type="region of interest" description="Disordered" evidence="1">
    <location>
        <begin position="733"/>
        <end position="770"/>
    </location>
</feature>
<feature type="compositionally biased region" description="Basic and acidic residues" evidence="1">
    <location>
        <begin position="632"/>
        <end position="656"/>
    </location>
</feature>
<protein>
    <submittedName>
        <fullName evidence="2">Collagen triple helix repeat-containing protein</fullName>
    </submittedName>
</protein>
<organism evidence="2 3">
    <name type="scientific">Plakobranchus ocellatus</name>
    <dbReference type="NCBI Taxonomy" id="259542"/>
    <lineage>
        <taxon>Eukaryota</taxon>
        <taxon>Metazoa</taxon>
        <taxon>Spiralia</taxon>
        <taxon>Lophotrochozoa</taxon>
        <taxon>Mollusca</taxon>
        <taxon>Gastropoda</taxon>
        <taxon>Heterobranchia</taxon>
        <taxon>Euthyneura</taxon>
        <taxon>Panpulmonata</taxon>
        <taxon>Sacoglossa</taxon>
        <taxon>Placobranchoidea</taxon>
        <taxon>Plakobranchidae</taxon>
        <taxon>Plakobranchus</taxon>
    </lineage>
</organism>
<dbReference type="SUPFAM" id="SSF56436">
    <property type="entry name" value="C-type lectin-like"/>
    <property type="match status" value="1"/>
</dbReference>
<feature type="compositionally biased region" description="Basic and acidic residues" evidence="1">
    <location>
        <begin position="733"/>
        <end position="755"/>
    </location>
</feature>
<dbReference type="Gene3D" id="3.10.100.10">
    <property type="entry name" value="Mannose-Binding Protein A, subunit A"/>
    <property type="match status" value="1"/>
</dbReference>
<dbReference type="GO" id="GO:0005581">
    <property type="term" value="C:collagen trimer"/>
    <property type="evidence" value="ECO:0007669"/>
    <property type="project" value="UniProtKB-KW"/>
</dbReference>
<reference evidence="2 3" key="1">
    <citation type="journal article" date="2021" name="Elife">
        <title>Chloroplast acquisition without the gene transfer in kleptoplastic sea slugs, Plakobranchus ocellatus.</title>
        <authorList>
            <person name="Maeda T."/>
            <person name="Takahashi S."/>
            <person name="Yoshida T."/>
            <person name="Shimamura S."/>
            <person name="Takaki Y."/>
            <person name="Nagai Y."/>
            <person name="Toyoda A."/>
            <person name="Suzuki Y."/>
            <person name="Arimoto A."/>
            <person name="Ishii H."/>
            <person name="Satoh N."/>
            <person name="Nishiyama T."/>
            <person name="Hasebe M."/>
            <person name="Maruyama T."/>
            <person name="Minagawa J."/>
            <person name="Obokata J."/>
            <person name="Shigenobu S."/>
        </authorList>
    </citation>
    <scope>NUCLEOTIDE SEQUENCE [LARGE SCALE GENOMIC DNA]</scope>
</reference>
<keyword evidence="3" id="KW-1185">Reference proteome</keyword>
<proteinExistence type="predicted"/>
<comment type="caution">
    <text evidence="2">The sequence shown here is derived from an EMBL/GenBank/DDBJ whole genome shotgun (WGS) entry which is preliminary data.</text>
</comment>